<comment type="caution">
    <text evidence="1">The sequence shown here is derived from an EMBL/GenBank/DDBJ whole genome shotgun (WGS) entry which is preliminary data.</text>
</comment>
<protein>
    <submittedName>
        <fullName evidence="1">Uncharacterized protein</fullName>
    </submittedName>
</protein>
<accession>A0A1F5SPL1</accession>
<sequence>MADGFVRAKKDNEDLAVMVQQGFEEARCENEKRFAKLEQGQAKLEQGQAKLEQGQEDIKLHLSNFAYKIDFIDLQKRVQKVEDIVLRKKG</sequence>
<dbReference type="Proteomes" id="UP000178925">
    <property type="component" value="Unassembled WGS sequence"/>
</dbReference>
<evidence type="ECO:0000313" key="2">
    <source>
        <dbReference type="Proteomes" id="UP000178925"/>
    </source>
</evidence>
<proteinExistence type="predicted"/>
<organism evidence="1 2">
    <name type="scientific">Candidatus Falkowbacteria bacterium RIFOXYA2_FULL_47_9</name>
    <dbReference type="NCBI Taxonomy" id="1797995"/>
    <lineage>
        <taxon>Bacteria</taxon>
        <taxon>Candidatus Falkowiibacteriota</taxon>
    </lineage>
</organism>
<dbReference type="AlphaFoldDB" id="A0A1F5SPL1"/>
<gene>
    <name evidence="1" type="ORF">A2242_01350</name>
</gene>
<dbReference type="STRING" id="1797995.A2242_01350"/>
<dbReference type="EMBL" id="MFGC01000011">
    <property type="protein sequence ID" value="OGF28383.1"/>
    <property type="molecule type" value="Genomic_DNA"/>
</dbReference>
<name>A0A1F5SPL1_9BACT</name>
<reference evidence="1 2" key="1">
    <citation type="journal article" date="2016" name="Nat. Commun.">
        <title>Thousands of microbial genomes shed light on interconnected biogeochemical processes in an aquifer system.</title>
        <authorList>
            <person name="Anantharaman K."/>
            <person name="Brown C.T."/>
            <person name="Hug L.A."/>
            <person name="Sharon I."/>
            <person name="Castelle C.J."/>
            <person name="Probst A.J."/>
            <person name="Thomas B.C."/>
            <person name="Singh A."/>
            <person name="Wilkins M.J."/>
            <person name="Karaoz U."/>
            <person name="Brodie E.L."/>
            <person name="Williams K.H."/>
            <person name="Hubbard S.S."/>
            <person name="Banfield J.F."/>
        </authorList>
    </citation>
    <scope>NUCLEOTIDE SEQUENCE [LARGE SCALE GENOMIC DNA]</scope>
</reference>
<evidence type="ECO:0000313" key="1">
    <source>
        <dbReference type="EMBL" id="OGF28383.1"/>
    </source>
</evidence>